<dbReference type="SUPFAM" id="SSF50249">
    <property type="entry name" value="Nucleic acid-binding proteins"/>
    <property type="match status" value="1"/>
</dbReference>
<dbReference type="Gene3D" id="2.40.50.140">
    <property type="entry name" value="Nucleic acid-binding proteins"/>
    <property type="match status" value="1"/>
</dbReference>
<feature type="region of interest" description="Disordered" evidence="8">
    <location>
        <begin position="89"/>
        <end position="121"/>
    </location>
</feature>
<dbReference type="PANTHER" id="PTHR11586">
    <property type="entry name" value="TRNA-AMINOACYLATION COFACTOR ARC1 FAMILY MEMBER"/>
    <property type="match status" value="1"/>
</dbReference>
<keyword evidence="2" id="KW-0963">Cytoplasm</keyword>
<evidence type="ECO:0000256" key="7">
    <source>
        <dbReference type="SAM" id="Coils"/>
    </source>
</evidence>
<evidence type="ECO:0000256" key="4">
    <source>
        <dbReference type="ARBA" id="ARBA00022884"/>
    </source>
</evidence>
<evidence type="ECO:0000259" key="9">
    <source>
        <dbReference type="PROSITE" id="PS50886"/>
    </source>
</evidence>
<feature type="coiled-coil region" evidence="7">
    <location>
        <begin position="43"/>
        <end position="70"/>
    </location>
</feature>
<keyword evidence="11" id="KW-1185">Reference proteome</keyword>
<dbReference type="GO" id="GO:0006412">
    <property type="term" value="P:translation"/>
    <property type="evidence" value="ECO:0007669"/>
    <property type="project" value="UniProtKB-KW"/>
</dbReference>
<keyword evidence="7" id="KW-0175">Coiled coil</keyword>
<evidence type="ECO:0000256" key="6">
    <source>
        <dbReference type="PROSITE-ProRule" id="PRU00209"/>
    </source>
</evidence>
<dbReference type="AlphaFoldDB" id="A0A5E4QSF9"/>
<evidence type="ECO:0000256" key="8">
    <source>
        <dbReference type="SAM" id="MobiDB-lite"/>
    </source>
</evidence>
<evidence type="ECO:0000313" key="10">
    <source>
        <dbReference type="EMBL" id="VVD00506.1"/>
    </source>
</evidence>
<organism evidence="10 11">
    <name type="scientific">Leptidea sinapis</name>
    <dbReference type="NCBI Taxonomy" id="189913"/>
    <lineage>
        <taxon>Eukaryota</taxon>
        <taxon>Metazoa</taxon>
        <taxon>Ecdysozoa</taxon>
        <taxon>Arthropoda</taxon>
        <taxon>Hexapoda</taxon>
        <taxon>Insecta</taxon>
        <taxon>Pterygota</taxon>
        <taxon>Neoptera</taxon>
        <taxon>Endopterygota</taxon>
        <taxon>Lepidoptera</taxon>
        <taxon>Glossata</taxon>
        <taxon>Ditrysia</taxon>
        <taxon>Papilionoidea</taxon>
        <taxon>Pieridae</taxon>
        <taxon>Dismorphiinae</taxon>
        <taxon>Leptidea</taxon>
    </lineage>
</organism>
<dbReference type="FunFam" id="2.40.50.140:FF:000047">
    <property type="entry name" value="tyrosine--tRNA ligase, cytoplasmic isoform X2"/>
    <property type="match status" value="1"/>
</dbReference>
<accession>A0A5E4QSF9</accession>
<dbReference type="PANTHER" id="PTHR11586:SF33">
    <property type="entry name" value="AMINOACYL TRNA SYNTHASE COMPLEX-INTERACTING MULTIFUNCTIONAL PROTEIN 1"/>
    <property type="match status" value="1"/>
</dbReference>
<evidence type="ECO:0000256" key="5">
    <source>
        <dbReference type="ARBA" id="ARBA00022917"/>
    </source>
</evidence>
<dbReference type="GO" id="GO:0005737">
    <property type="term" value="C:cytoplasm"/>
    <property type="evidence" value="ECO:0007669"/>
    <property type="project" value="UniProtKB-SubCell"/>
</dbReference>
<evidence type="ECO:0000313" key="11">
    <source>
        <dbReference type="Proteomes" id="UP000324832"/>
    </source>
</evidence>
<evidence type="ECO:0000256" key="1">
    <source>
        <dbReference type="ARBA" id="ARBA00004496"/>
    </source>
</evidence>
<reference evidence="10 11" key="1">
    <citation type="submission" date="2017-07" db="EMBL/GenBank/DDBJ databases">
        <authorList>
            <person name="Talla V."/>
            <person name="Backstrom N."/>
        </authorList>
    </citation>
    <scope>NUCLEOTIDE SEQUENCE [LARGE SCALE GENOMIC DNA]</scope>
</reference>
<dbReference type="InterPro" id="IPR012340">
    <property type="entry name" value="NA-bd_OB-fold"/>
</dbReference>
<dbReference type="Pfam" id="PF01588">
    <property type="entry name" value="tRNA_bind"/>
    <property type="match status" value="1"/>
</dbReference>
<dbReference type="InterPro" id="IPR002547">
    <property type="entry name" value="tRNA-bd_dom"/>
</dbReference>
<dbReference type="PROSITE" id="PS50886">
    <property type="entry name" value="TRBD"/>
    <property type="match status" value="1"/>
</dbReference>
<keyword evidence="4 6" id="KW-0694">RNA-binding</keyword>
<comment type="subcellular location">
    <subcellularLocation>
        <location evidence="1">Cytoplasm</location>
    </subcellularLocation>
</comment>
<dbReference type="CDD" id="cd02799">
    <property type="entry name" value="tRNA_bind_EMAP-II_like"/>
    <property type="match status" value="1"/>
</dbReference>
<feature type="domain" description="TRNA-binding" evidence="9">
    <location>
        <begin position="132"/>
        <end position="233"/>
    </location>
</feature>
<keyword evidence="3 6" id="KW-0820">tRNA-binding</keyword>
<evidence type="ECO:0000256" key="2">
    <source>
        <dbReference type="ARBA" id="ARBA00022490"/>
    </source>
</evidence>
<dbReference type="EMBL" id="FZQP02004778">
    <property type="protein sequence ID" value="VVD00506.1"/>
    <property type="molecule type" value="Genomic_DNA"/>
</dbReference>
<dbReference type="Proteomes" id="UP000324832">
    <property type="component" value="Unassembled WGS sequence"/>
</dbReference>
<feature type="non-terminal residue" evidence="10">
    <location>
        <position position="315"/>
    </location>
</feature>
<dbReference type="InterPro" id="IPR051270">
    <property type="entry name" value="Tyrosine-tRNA_ligase_regulator"/>
</dbReference>
<feature type="compositionally biased region" description="Basic and acidic residues" evidence="8">
    <location>
        <begin position="104"/>
        <end position="119"/>
    </location>
</feature>
<evidence type="ECO:0000256" key="3">
    <source>
        <dbReference type="ARBA" id="ARBA00022555"/>
    </source>
</evidence>
<gene>
    <name evidence="10" type="ORF">LSINAPIS_LOCUS11126</name>
</gene>
<keyword evidence="5" id="KW-0648">Protein biosynthesis</keyword>
<proteinExistence type="predicted"/>
<name>A0A5E4QSF9_9NEOP</name>
<protein>
    <recommendedName>
        <fullName evidence="9">tRNA-binding domain-containing protein</fullName>
    </recommendedName>
</protein>
<sequence>MFGRQLQKMMAEIVKKAEFAESRLVDFRSKVEQIRGYKVEEKIKDLIKENDLLASKVEKAKSELIRLETLNGKKQYNLSDISVKTGSKPDIATAQKTSEIEPPLAKRDKKEKEPKKVEKASGNVTKTDSIIDVRKLDLRIGKIVDINKHPDADSLYVEKIDCGEENPRIVVSGLVNHVPIDEMKNKIVMVLCNLKPVKMRGVTSEAMVMCASSPEKVEVLVPPCEAAPGDLVCCEGYPREPEPQMNPKKKIFETCAPDLKTNENRVACYKGSPLIIPGKGPIVAPTLTCLQLLEMDESINLEKLAKFELKANDYK</sequence>
<dbReference type="GO" id="GO:0000049">
    <property type="term" value="F:tRNA binding"/>
    <property type="evidence" value="ECO:0007669"/>
    <property type="project" value="UniProtKB-UniRule"/>
</dbReference>